<dbReference type="EC" id="2.7.8.5" evidence="10"/>
<dbReference type="InParanoid" id="Q8SQW8"/>
<evidence type="ECO:0000256" key="6">
    <source>
        <dbReference type="ARBA" id="ARBA00023098"/>
    </source>
</evidence>
<reference evidence="12 13" key="1">
    <citation type="journal article" date="2001" name="Nature">
        <title>Genome sequence and gene compaction of the eukaryote parasite Encephalitozoon cuniculi.</title>
        <authorList>
            <person name="Katinka M.D."/>
            <person name="Duprat S."/>
            <person name="Cornillot E."/>
            <person name="Metenier G."/>
            <person name="Thomarat F."/>
            <person name="Prensier G."/>
            <person name="Barbe V."/>
            <person name="Peyretaillade E."/>
            <person name="Brottier P."/>
            <person name="Wincker P."/>
            <person name="Delbac F."/>
            <person name="El Alaoui H."/>
            <person name="Peyret P."/>
            <person name="Saurin W."/>
            <person name="Gouy M."/>
            <person name="Weissenbach J."/>
            <person name="Vivares C.P."/>
        </authorList>
    </citation>
    <scope>NUCLEOTIDE SEQUENCE [LARGE SCALE GENOMIC DNA]</scope>
    <source>
        <strain evidence="12 13">GB-M1</strain>
    </source>
</reference>
<comment type="similarity">
    <text evidence="2 10">Belongs to the CDP-alcohol phosphatidyltransferase class-II family.</text>
</comment>
<feature type="domain" description="PLD phosphodiesterase" evidence="11">
    <location>
        <begin position="119"/>
        <end position="145"/>
    </location>
</feature>
<keyword evidence="7 10" id="KW-0594">Phospholipid biosynthesis</keyword>
<dbReference type="Proteomes" id="UP000000819">
    <property type="component" value="Chromosome XI"/>
</dbReference>
<dbReference type="CDD" id="cd09137">
    <property type="entry name" value="PLDc_PGS1_euk_2"/>
    <property type="match status" value="1"/>
</dbReference>
<proteinExistence type="inferred from homology"/>
<accession>Q8SQW8</accession>
<keyword evidence="8 10" id="KW-1208">Phospholipid metabolism</keyword>
<dbReference type="STRING" id="284813.Q8SQW8"/>
<keyword evidence="10" id="KW-0496">Mitochondrion</keyword>
<dbReference type="EMBL" id="AL590450">
    <property type="protein sequence ID" value="CAD25995.2"/>
    <property type="molecule type" value="Genomic_DNA"/>
</dbReference>
<keyword evidence="5" id="KW-0677">Repeat</keyword>
<dbReference type="InterPro" id="IPR016270">
    <property type="entry name" value="PGS1"/>
</dbReference>
<dbReference type="InterPro" id="IPR001736">
    <property type="entry name" value="PLipase_D/transphosphatidylase"/>
</dbReference>
<dbReference type="AlphaFoldDB" id="Q8SQW8"/>
<comment type="subcellular location">
    <subcellularLocation>
        <location evidence="10">Mitochondrion</location>
    </subcellularLocation>
</comment>
<dbReference type="Gene3D" id="3.30.870.10">
    <property type="entry name" value="Endonuclease Chain A"/>
    <property type="match status" value="2"/>
</dbReference>
<comment type="catalytic activity">
    <reaction evidence="9 10">
        <text>a CDP-1,2-diacyl-sn-glycerol + sn-glycerol 3-phosphate = a 1,2-diacyl-sn-glycero-3-phospho-(1'-sn-glycero-3'-phosphate) + CMP + H(+)</text>
        <dbReference type="Rhea" id="RHEA:12593"/>
        <dbReference type="ChEBI" id="CHEBI:15378"/>
        <dbReference type="ChEBI" id="CHEBI:57597"/>
        <dbReference type="ChEBI" id="CHEBI:58332"/>
        <dbReference type="ChEBI" id="CHEBI:60110"/>
        <dbReference type="ChEBI" id="CHEBI:60377"/>
        <dbReference type="EC" id="2.7.8.5"/>
    </reaction>
</comment>
<dbReference type="GO" id="GO:0005739">
    <property type="term" value="C:mitochondrion"/>
    <property type="evidence" value="ECO:0007669"/>
    <property type="project" value="UniProtKB-SubCell"/>
</dbReference>
<evidence type="ECO:0000256" key="4">
    <source>
        <dbReference type="ARBA" id="ARBA00022679"/>
    </source>
</evidence>
<dbReference type="GO" id="GO:0032049">
    <property type="term" value="P:cardiolipin biosynthetic process"/>
    <property type="evidence" value="ECO:0007669"/>
    <property type="project" value="InterPro"/>
</dbReference>
<dbReference type="PROSITE" id="PS50035">
    <property type="entry name" value="PLD"/>
    <property type="match status" value="1"/>
</dbReference>
<evidence type="ECO:0000259" key="11">
    <source>
        <dbReference type="PROSITE" id="PS50035"/>
    </source>
</evidence>
<keyword evidence="10" id="KW-0067">ATP-binding</keyword>
<sequence>MEMDSLAERLRELDPVWVSGFKRLESCDEFYQRVKFLLHASESVYIASLFFGEGTRMAEILDILEERKRKGLVTVILIDKNRGTVGRGLESIRRRGLEFMFHLVDLSTSSLLPKRLNELLRVFHTKALVFDNIVILSGANMDNSYMISRVDRYLEVQSEELADMIKSKVFGIRHLDARRTPLRGLPVCIGMFKEEKEPSIVRSFLQDFDEIHISTGYLNLPSSYLKMFNGRKISLYAPCPDENSFDSFGFVERFVGPIYSYSFRRTLESVPTLSIHELKEDGHSFHLKGLWGFKHCMAATVVGSSNFNRRSTERDDETNYLVVTSDQEHIQRLRAEVECLRRSSNPRTLNQLRGRTYRLIAIILFLIFNRFL</sequence>
<evidence type="ECO:0000256" key="1">
    <source>
        <dbReference type="ARBA" id="ARBA00005042"/>
    </source>
</evidence>
<dbReference type="KEGG" id="ecu:ECU11_0850"/>
<dbReference type="PANTHER" id="PTHR12586:SF1">
    <property type="entry name" value="CDP-DIACYLGLYCEROL--GLYCEROL-3-PHOSPHATE 3-PHOSPHATIDYLTRANSFERASE, MITOCHONDRIAL"/>
    <property type="match status" value="1"/>
</dbReference>
<dbReference type="RefSeq" id="NP_001402250.1">
    <property type="nucleotide sequence ID" value="NM_001415284.1"/>
</dbReference>
<reference evidence="12 13" key="2">
    <citation type="journal article" date="2009" name="BMC Genomics">
        <title>Identification of transcriptional signals in Encephalitozoon cuniculi widespread among Microsporidia phylum: support for accurate structural genome annotation.</title>
        <authorList>
            <person name="Peyretaillade E."/>
            <person name="Goncalves O."/>
            <person name="Terrat S."/>
            <person name="Dugat-Bony E."/>
            <person name="Wincker P."/>
            <person name="Cornman R.S."/>
            <person name="Evans J.D."/>
            <person name="Delbac F."/>
            <person name="Peyret P."/>
        </authorList>
    </citation>
    <scope>NUCLEOTIDE SEQUENCE [LARGE SCALE GENOMIC DNA]</scope>
    <source>
        <strain evidence="12 13">GB-M1</strain>
    </source>
</reference>
<keyword evidence="10" id="KW-0547">Nucleotide-binding</keyword>
<evidence type="ECO:0000256" key="5">
    <source>
        <dbReference type="ARBA" id="ARBA00022737"/>
    </source>
</evidence>
<dbReference type="HOGENOM" id="CLU_746023_0_0_1"/>
<dbReference type="PANTHER" id="PTHR12586">
    <property type="entry name" value="CDP-DIACYLGLYCEROL--SERINE O-PHOSPHATIDYLTRANSFERASE"/>
    <property type="match status" value="1"/>
</dbReference>
<evidence type="ECO:0000256" key="2">
    <source>
        <dbReference type="ARBA" id="ARBA00010682"/>
    </source>
</evidence>
<dbReference type="PIRSF" id="PIRSF000850">
    <property type="entry name" value="Phospholipase_D_PSS"/>
    <property type="match status" value="1"/>
</dbReference>
<evidence type="ECO:0000256" key="8">
    <source>
        <dbReference type="ARBA" id="ARBA00023264"/>
    </source>
</evidence>
<evidence type="ECO:0000256" key="10">
    <source>
        <dbReference type="RuleBase" id="RU365024"/>
    </source>
</evidence>
<dbReference type="SUPFAM" id="SSF56024">
    <property type="entry name" value="Phospholipase D/nuclease"/>
    <property type="match status" value="1"/>
</dbReference>
<keyword evidence="13" id="KW-1185">Reference proteome</keyword>
<dbReference type="UniPathway" id="UPA00084">
    <property type="reaction ID" value="UER00503"/>
</dbReference>
<evidence type="ECO:0000313" key="13">
    <source>
        <dbReference type="Proteomes" id="UP000000819"/>
    </source>
</evidence>
<dbReference type="GeneID" id="860044"/>
<evidence type="ECO:0000256" key="9">
    <source>
        <dbReference type="ARBA" id="ARBA00048586"/>
    </source>
</evidence>
<keyword evidence="6 10" id="KW-0443">Lipid metabolism</keyword>
<evidence type="ECO:0000313" key="12">
    <source>
        <dbReference type="EMBL" id="CAD25995.2"/>
    </source>
</evidence>
<keyword evidence="3 10" id="KW-0444">Lipid biosynthesis</keyword>
<dbReference type="VEuPathDB" id="MicrosporidiaDB:ECU11_0850"/>
<comment type="function">
    <text evidence="10">Functions in the biosynthesis of the anionic phospholipids phosphatidylglycerol and cardiolipin.</text>
</comment>
<gene>
    <name evidence="12" type="ordered locus">ECU11_0850</name>
</gene>
<dbReference type="GO" id="GO:0008444">
    <property type="term" value="F:CDP-diacylglycerol-glycerol-3-phosphate 3-phosphatidyltransferase activity"/>
    <property type="evidence" value="ECO:0007669"/>
    <property type="project" value="UniProtKB-EC"/>
</dbReference>
<protein>
    <recommendedName>
        <fullName evidence="10">CDP-diacylglycerol--glycerol-3-phosphate 3-phosphatidyltransferase</fullName>
        <ecNumber evidence="10">2.7.8.5</ecNumber>
    </recommendedName>
</protein>
<dbReference type="FunCoup" id="Q8SQW8">
    <property type="interactions" value="171"/>
</dbReference>
<dbReference type="GO" id="GO:0005524">
    <property type="term" value="F:ATP binding"/>
    <property type="evidence" value="ECO:0007669"/>
    <property type="project" value="UniProtKB-KW"/>
</dbReference>
<dbReference type="Pfam" id="PF13091">
    <property type="entry name" value="PLDc_2"/>
    <property type="match status" value="1"/>
</dbReference>
<comment type="pathway">
    <text evidence="1 10">Phospholipid metabolism; phosphatidylglycerol biosynthesis; phosphatidylglycerol from CDP-diacylglycerol: step 1/2.</text>
</comment>
<evidence type="ECO:0000256" key="7">
    <source>
        <dbReference type="ARBA" id="ARBA00023209"/>
    </source>
</evidence>
<dbReference type="InterPro" id="IPR025202">
    <property type="entry name" value="PLD-like_dom"/>
</dbReference>
<keyword evidence="4 10" id="KW-0808">Transferase</keyword>
<dbReference type="SMART" id="SM00155">
    <property type="entry name" value="PLDc"/>
    <property type="match status" value="1"/>
</dbReference>
<organism evidence="12 13">
    <name type="scientific">Encephalitozoon cuniculi (strain GB-M1)</name>
    <name type="common">Microsporidian parasite</name>
    <dbReference type="NCBI Taxonomy" id="284813"/>
    <lineage>
        <taxon>Eukaryota</taxon>
        <taxon>Fungi</taxon>
        <taxon>Fungi incertae sedis</taxon>
        <taxon>Microsporidia</taxon>
        <taxon>Unikaryonidae</taxon>
        <taxon>Encephalitozoon</taxon>
    </lineage>
</organism>
<evidence type="ECO:0000256" key="3">
    <source>
        <dbReference type="ARBA" id="ARBA00022516"/>
    </source>
</evidence>
<name>Q8SQW8_ENCCU</name>
<dbReference type="OrthoDB" id="10250191at2759"/>